<dbReference type="SUPFAM" id="SSF53955">
    <property type="entry name" value="Lysozyme-like"/>
    <property type="match status" value="1"/>
</dbReference>
<reference evidence="4" key="1">
    <citation type="submission" date="2022-08" db="EMBL/GenBank/DDBJ databases">
        <title>Genomic characterization and comparative genomic analysis of a strain of klebsiella michiganensis carrying blaKPC-2 isolated from the blood of children with very preterm bloodstream infection.</title>
        <authorList>
            <person name="Zhang N."/>
        </authorList>
    </citation>
    <scope>NUCLEOTIDE SEQUENCE</scope>
    <source>
        <strain evidence="4">BSI-KPN166</strain>
    </source>
</reference>
<keyword evidence="3" id="KW-0326">Glycosidase</keyword>
<dbReference type="InterPro" id="IPR002196">
    <property type="entry name" value="Glyco_hydro_24"/>
</dbReference>
<dbReference type="Proteomes" id="UP001060345">
    <property type="component" value="Chromosome"/>
</dbReference>
<proteinExistence type="inferred from homology"/>
<protein>
    <recommendedName>
        <fullName evidence="3">Lysozyme</fullName>
        <ecNumber evidence="3">3.2.1.17</ecNumber>
    </recommendedName>
</protein>
<dbReference type="Pfam" id="PF00959">
    <property type="entry name" value="Phage_lysozyme"/>
    <property type="match status" value="1"/>
</dbReference>
<accession>A0AAX3CK06</accession>
<dbReference type="RefSeq" id="WP_064377132.1">
    <property type="nucleotide sequence ID" value="NZ_CP102103.1"/>
</dbReference>
<dbReference type="GO" id="GO:0009253">
    <property type="term" value="P:peptidoglycan catabolic process"/>
    <property type="evidence" value="ECO:0007669"/>
    <property type="project" value="InterPro"/>
</dbReference>
<name>A0AAX3CK06_9ENTR</name>
<dbReference type="AlphaFoldDB" id="A0AAX3CK06"/>
<evidence type="ECO:0000256" key="1">
    <source>
        <dbReference type="ARBA" id="ARBA00022529"/>
    </source>
</evidence>
<dbReference type="GO" id="GO:0031640">
    <property type="term" value="P:killing of cells of another organism"/>
    <property type="evidence" value="ECO:0007669"/>
    <property type="project" value="UniProtKB-KW"/>
</dbReference>
<dbReference type="InterPro" id="IPR023347">
    <property type="entry name" value="Lysozyme_dom_sf"/>
</dbReference>
<dbReference type="Gene3D" id="1.10.530.40">
    <property type="match status" value="1"/>
</dbReference>
<keyword evidence="1 3" id="KW-0929">Antimicrobial</keyword>
<gene>
    <name evidence="4" type="ORF">NP224_16975</name>
</gene>
<comment type="similarity">
    <text evidence="3">Belongs to the glycosyl hydrolase 24 family.</text>
</comment>
<dbReference type="EMBL" id="CP102103">
    <property type="protein sequence ID" value="UWZ71937.1"/>
    <property type="molecule type" value="Genomic_DNA"/>
</dbReference>
<keyword evidence="3 4" id="KW-0378">Hydrolase</keyword>
<keyword evidence="2 3" id="KW-0081">Bacteriolytic enzyme</keyword>
<dbReference type="PANTHER" id="PTHR37406">
    <property type="entry name" value="T4-TYPE LYSOZYME 1-RELATED"/>
    <property type="match status" value="1"/>
</dbReference>
<dbReference type="PANTHER" id="PTHR37406:SF1">
    <property type="entry name" value="T4-TYPE LYSOZYME 1-RELATED"/>
    <property type="match status" value="1"/>
</dbReference>
<dbReference type="GO" id="GO:0016998">
    <property type="term" value="P:cell wall macromolecule catabolic process"/>
    <property type="evidence" value="ECO:0007669"/>
    <property type="project" value="InterPro"/>
</dbReference>
<dbReference type="InterPro" id="IPR052619">
    <property type="entry name" value="Phage_lysozyme-like"/>
</dbReference>
<dbReference type="GO" id="GO:0003796">
    <property type="term" value="F:lysozyme activity"/>
    <property type="evidence" value="ECO:0007669"/>
    <property type="project" value="UniProtKB-EC"/>
</dbReference>
<sequence>MDLKNRLISYEGSIAYQTKVGYFKNGKFCTYKDSLGYPTIGYGRLLKPGESYPNGITPEQAERMLEEDISTAKSAVRSLGLNLPADWQDFMTIMVFQLGLSGTLKFRKMIQALRDKNYKEAILQAKDSLWYRQTKSRVDQMIAELTNN</sequence>
<evidence type="ECO:0000256" key="3">
    <source>
        <dbReference type="RuleBase" id="RU003788"/>
    </source>
</evidence>
<evidence type="ECO:0000313" key="5">
    <source>
        <dbReference type="Proteomes" id="UP001060345"/>
    </source>
</evidence>
<dbReference type="GO" id="GO:0042742">
    <property type="term" value="P:defense response to bacterium"/>
    <property type="evidence" value="ECO:0007669"/>
    <property type="project" value="UniProtKB-KW"/>
</dbReference>
<dbReference type="InterPro" id="IPR023346">
    <property type="entry name" value="Lysozyme-like_dom_sf"/>
</dbReference>
<evidence type="ECO:0000256" key="2">
    <source>
        <dbReference type="ARBA" id="ARBA00022638"/>
    </source>
</evidence>
<organism evidence="4 5">
    <name type="scientific">Klebsiella michiganensis</name>
    <dbReference type="NCBI Taxonomy" id="1134687"/>
    <lineage>
        <taxon>Bacteria</taxon>
        <taxon>Pseudomonadati</taxon>
        <taxon>Pseudomonadota</taxon>
        <taxon>Gammaproteobacteria</taxon>
        <taxon>Enterobacterales</taxon>
        <taxon>Enterobacteriaceae</taxon>
        <taxon>Klebsiella/Raoultella group</taxon>
        <taxon>Klebsiella</taxon>
    </lineage>
</organism>
<evidence type="ECO:0000313" key="4">
    <source>
        <dbReference type="EMBL" id="UWZ71937.1"/>
    </source>
</evidence>
<comment type="catalytic activity">
    <reaction evidence="3">
        <text>Hydrolysis of (1-&gt;4)-beta-linkages between N-acetylmuramic acid and N-acetyl-D-glucosamine residues in a peptidoglycan and between N-acetyl-D-glucosamine residues in chitodextrins.</text>
        <dbReference type="EC" id="3.2.1.17"/>
    </reaction>
</comment>
<dbReference type="EC" id="3.2.1.17" evidence="3"/>